<dbReference type="EMBL" id="CP144695">
    <property type="protein sequence ID" value="WVZ07130.1"/>
    <property type="molecule type" value="Genomic_DNA"/>
</dbReference>
<accession>A0AAQ3NCA4</accession>
<gene>
    <name evidence="4" type="ORF">V8G54_020476</name>
</gene>
<evidence type="ECO:0000313" key="5">
    <source>
        <dbReference type="Proteomes" id="UP001374535"/>
    </source>
</evidence>
<feature type="compositionally biased region" description="Basic and acidic residues" evidence="1">
    <location>
        <begin position="274"/>
        <end position="293"/>
    </location>
</feature>
<protein>
    <recommendedName>
        <fullName evidence="3">PB1-like domain-containing protein</fullName>
    </recommendedName>
</protein>
<dbReference type="InterPro" id="IPR058594">
    <property type="entry name" value="PB1-like_dom_pln"/>
</dbReference>
<dbReference type="Proteomes" id="UP001374535">
    <property type="component" value="Chromosome 6"/>
</dbReference>
<evidence type="ECO:0000256" key="1">
    <source>
        <dbReference type="SAM" id="MobiDB-lite"/>
    </source>
</evidence>
<keyword evidence="5" id="KW-1185">Reference proteome</keyword>
<feature type="transmembrane region" description="Helical" evidence="2">
    <location>
        <begin position="144"/>
        <end position="163"/>
    </location>
</feature>
<dbReference type="AlphaFoldDB" id="A0AAQ3NCA4"/>
<dbReference type="Pfam" id="PF26130">
    <property type="entry name" value="PB1-like"/>
    <property type="match status" value="1"/>
</dbReference>
<keyword evidence="2" id="KW-0472">Membrane</keyword>
<keyword evidence="2" id="KW-1133">Transmembrane helix</keyword>
<evidence type="ECO:0000313" key="4">
    <source>
        <dbReference type="EMBL" id="WVZ07130.1"/>
    </source>
</evidence>
<name>A0AAQ3NCA4_VIGMU</name>
<sequence>MKEKWKEQRCYLKGDLEVAEGTVDSNSFGNLGTAEAVARTAHTLPEAAAAALMHNSVAEKEGRSLGDGICLIRALELHDWSNRWYWRFSVNRKVLGRVLQVVGVKFRGRLDDIEVVIQHGGKFVNKGCLKYKGETDTMYFDPDLWSYFVVVSVVKGLVIHLYVVHIVSQPDLIHMIESNVDEGHEEVEPMMHEGGEGVVLDERMVATNDGVCRSQSLGDGGVTQQLDEGVGADSERIKVDDGQAEIIETDDIEGERIKRTKADDVLGERIEVDDSHGEAERREAHDGEGERHYPCPTRPVVIPSERLKVENVKGDKIKLDGGEADRIEVEELEDIEVQVNSMDGLVNINVQCDFIESESSGNMEVEVESVLFRMEMSDWSVIFESDLEEHDISDSSLFNDE</sequence>
<proteinExistence type="predicted"/>
<evidence type="ECO:0000256" key="2">
    <source>
        <dbReference type="SAM" id="Phobius"/>
    </source>
</evidence>
<organism evidence="4 5">
    <name type="scientific">Vigna mungo</name>
    <name type="common">Black gram</name>
    <name type="synonym">Phaseolus mungo</name>
    <dbReference type="NCBI Taxonomy" id="3915"/>
    <lineage>
        <taxon>Eukaryota</taxon>
        <taxon>Viridiplantae</taxon>
        <taxon>Streptophyta</taxon>
        <taxon>Embryophyta</taxon>
        <taxon>Tracheophyta</taxon>
        <taxon>Spermatophyta</taxon>
        <taxon>Magnoliopsida</taxon>
        <taxon>eudicotyledons</taxon>
        <taxon>Gunneridae</taxon>
        <taxon>Pentapetalae</taxon>
        <taxon>rosids</taxon>
        <taxon>fabids</taxon>
        <taxon>Fabales</taxon>
        <taxon>Fabaceae</taxon>
        <taxon>Papilionoideae</taxon>
        <taxon>50 kb inversion clade</taxon>
        <taxon>NPAAA clade</taxon>
        <taxon>indigoferoid/millettioid clade</taxon>
        <taxon>Phaseoleae</taxon>
        <taxon>Vigna</taxon>
    </lineage>
</organism>
<keyword evidence="2" id="KW-0812">Transmembrane</keyword>
<evidence type="ECO:0000259" key="3">
    <source>
        <dbReference type="Pfam" id="PF26130"/>
    </source>
</evidence>
<feature type="region of interest" description="Disordered" evidence="1">
    <location>
        <begin position="274"/>
        <end position="298"/>
    </location>
</feature>
<reference evidence="4 5" key="1">
    <citation type="journal article" date="2023" name="Life. Sci Alliance">
        <title>Evolutionary insights into 3D genome organization and epigenetic landscape of Vigna mungo.</title>
        <authorList>
            <person name="Junaid A."/>
            <person name="Singh B."/>
            <person name="Bhatia S."/>
        </authorList>
    </citation>
    <scope>NUCLEOTIDE SEQUENCE [LARGE SCALE GENOMIC DNA]</scope>
    <source>
        <strain evidence="4">Urdbean</strain>
    </source>
</reference>
<feature type="domain" description="PB1-like" evidence="3">
    <location>
        <begin position="111"/>
        <end position="160"/>
    </location>
</feature>